<evidence type="ECO:0000313" key="6">
    <source>
        <dbReference type="Proteomes" id="UP000001075"/>
    </source>
</evidence>
<dbReference type="eggNOG" id="KOG4441">
    <property type="taxonomic scope" value="Eukaryota"/>
</dbReference>
<name>G3I3I6_CRIGR</name>
<dbReference type="PROSITE" id="PS50097">
    <property type="entry name" value="BTB"/>
    <property type="match status" value="1"/>
</dbReference>
<evidence type="ECO:0000256" key="3">
    <source>
        <dbReference type="SAM" id="MobiDB-lite"/>
    </source>
</evidence>
<dbReference type="SMART" id="SM00612">
    <property type="entry name" value="Kelch"/>
    <property type="match status" value="5"/>
</dbReference>
<dbReference type="Proteomes" id="UP000001075">
    <property type="component" value="Unassembled WGS sequence"/>
</dbReference>
<dbReference type="Gene3D" id="3.30.710.10">
    <property type="entry name" value="Potassium Channel Kv1.1, Chain A"/>
    <property type="match status" value="1"/>
</dbReference>
<dbReference type="InterPro" id="IPR015915">
    <property type="entry name" value="Kelch-typ_b-propeller"/>
</dbReference>
<dbReference type="InParanoid" id="G3I3I6"/>
<dbReference type="Gene3D" id="2.120.10.80">
    <property type="entry name" value="Kelch-type beta propeller"/>
    <property type="match status" value="1"/>
</dbReference>
<evidence type="ECO:0000256" key="2">
    <source>
        <dbReference type="ARBA" id="ARBA00022737"/>
    </source>
</evidence>
<dbReference type="PANTHER" id="PTHR24412:SF428">
    <property type="entry name" value="KELCH-LIKE PROTEIN 6"/>
    <property type="match status" value="1"/>
</dbReference>
<dbReference type="Pfam" id="PF24681">
    <property type="entry name" value="Kelch_KLHDC2_KLHL20_DRC7"/>
    <property type="match status" value="1"/>
</dbReference>
<dbReference type="EMBL" id="JH001185">
    <property type="protein sequence ID" value="EGW12572.1"/>
    <property type="molecule type" value="Genomic_DNA"/>
</dbReference>
<dbReference type="FunCoup" id="G3I3I6">
    <property type="interactions" value="81"/>
</dbReference>
<dbReference type="SMART" id="SM00225">
    <property type="entry name" value="BTB"/>
    <property type="match status" value="1"/>
</dbReference>
<evidence type="ECO:0000313" key="5">
    <source>
        <dbReference type="EMBL" id="EGW12572.1"/>
    </source>
</evidence>
<dbReference type="InterPro" id="IPR000210">
    <property type="entry name" value="BTB/POZ_dom"/>
</dbReference>
<accession>G3I3I6</accession>
<dbReference type="SUPFAM" id="SSF54695">
    <property type="entry name" value="POZ domain"/>
    <property type="match status" value="1"/>
</dbReference>
<protein>
    <submittedName>
        <fullName evidence="5">Kelch-like protein 6</fullName>
    </submittedName>
</protein>
<evidence type="ECO:0000256" key="1">
    <source>
        <dbReference type="ARBA" id="ARBA00022441"/>
    </source>
</evidence>
<sequence>MSDDVVERSLEGPSAPTTDKSSQKGGDLVEILNGEKVKFDDTRLSLILQNGLETLREENALTDVILCVDIQEFSCHRVVLAAASNYFRAMFCNDLKEKYEKRIVIKGVDAETMHTLLSYTYTSKALITKHNVQRVLEAANLFQIISERTKPRMHEFQSEVFMIIGGCTKDERFVAEVTCLDPLRRSRLEVAKLPLTEHELESENKKWVEFACVTLKNEVYISGGKETQHDVWKYNSSINKWIQIEYLNIGRWRHKMVVLGGKVYVIGGFDGIQRINNVETYDPFHNCWSEAAPLLVHVSSFAAASHKKKLYVIGGGPNGKLATDKTQCYDPLTNKWILKSPMPVEAKCINAVSFQDHIYVVGGAMRALYAYSPLEDSWCLVTQFSHERASCGIAPCNNRLYITGGRDEKNEVIATVLCWDPETQKLTEECVLPRGVSHHGSVTIRKSYTHIRRVVPGAVSV</sequence>
<gene>
    <name evidence="5" type="ORF">I79_017994</name>
</gene>
<dbReference type="SUPFAM" id="SSF117281">
    <property type="entry name" value="Kelch motif"/>
    <property type="match status" value="1"/>
</dbReference>
<feature type="region of interest" description="Disordered" evidence="3">
    <location>
        <begin position="1"/>
        <end position="25"/>
    </location>
</feature>
<dbReference type="InterPro" id="IPR011333">
    <property type="entry name" value="SKP1/BTB/POZ_sf"/>
</dbReference>
<feature type="compositionally biased region" description="Basic and acidic residues" evidence="3">
    <location>
        <begin position="1"/>
        <end position="10"/>
    </location>
</feature>
<dbReference type="AlphaFoldDB" id="G3I3I6"/>
<evidence type="ECO:0000259" key="4">
    <source>
        <dbReference type="PROSITE" id="PS50097"/>
    </source>
</evidence>
<dbReference type="Pfam" id="PF01344">
    <property type="entry name" value="Kelch_1"/>
    <property type="match status" value="1"/>
</dbReference>
<reference evidence="6" key="1">
    <citation type="journal article" date="2011" name="Nat. Biotechnol.">
        <title>The genomic sequence of the Chinese hamster ovary (CHO)-K1 cell line.</title>
        <authorList>
            <person name="Xu X."/>
            <person name="Nagarajan H."/>
            <person name="Lewis N.E."/>
            <person name="Pan S."/>
            <person name="Cai Z."/>
            <person name="Liu X."/>
            <person name="Chen W."/>
            <person name="Xie M."/>
            <person name="Wang W."/>
            <person name="Hammond S."/>
            <person name="Andersen M.R."/>
            <person name="Neff N."/>
            <person name="Passarelli B."/>
            <person name="Koh W."/>
            <person name="Fan H.C."/>
            <person name="Wang J."/>
            <person name="Gui Y."/>
            <person name="Lee K.H."/>
            <person name="Betenbaugh M.J."/>
            <person name="Quake S.R."/>
            <person name="Famili I."/>
            <person name="Palsson B.O."/>
            <person name="Wang J."/>
        </authorList>
    </citation>
    <scope>NUCLEOTIDE SEQUENCE [LARGE SCALE GENOMIC DNA]</scope>
    <source>
        <strain evidence="6">CHO K1 cell line</strain>
    </source>
</reference>
<keyword evidence="1" id="KW-0880">Kelch repeat</keyword>
<feature type="domain" description="BTB" evidence="4">
    <location>
        <begin position="62"/>
        <end position="129"/>
    </location>
</feature>
<dbReference type="Pfam" id="PF00651">
    <property type="entry name" value="BTB"/>
    <property type="match status" value="1"/>
</dbReference>
<dbReference type="PANTHER" id="PTHR24412">
    <property type="entry name" value="KELCH PROTEIN"/>
    <property type="match status" value="1"/>
</dbReference>
<keyword evidence="2" id="KW-0677">Repeat</keyword>
<dbReference type="FunFam" id="2.120.10.80:FF:000068">
    <property type="entry name" value="Kelch-like 6 (Drosophila) (Predicted)"/>
    <property type="match status" value="1"/>
</dbReference>
<proteinExistence type="predicted"/>
<organism evidence="5 6">
    <name type="scientific">Cricetulus griseus</name>
    <name type="common">Chinese hamster</name>
    <name type="synonym">Cricetulus barabensis griseus</name>
    <dbReference type="NCBI Taxonomy" id="10029"/>
    <lineage>
        <taxon>Eukaryota</taxon>
        <taxon>Metazoa</taxon>
        <taxon>Chordata</taxon>
        <taxon>Craniata</taxon>
        <taxon>Vertebrata</taxon>
        <taxon>Euteleostomi</taxon>
        <taxon>Mammalia</taxon>
        <taxon>Eutheria</taxon>
        <taxon>Euarchontoglires</taxon>
        <taxon>Glires</taxon>
        <taxon>Rodentia</taxon>
        <taxon>Myomorpha</taxon>
        <taxon>Muroidea</taxon>
        <taxon>Cricetidae</taxon>
        <taxon>Cricetinae</taxon>
        <taxon>Cricetulus</taxon>
    </lineage>
</organism>
<dbReference type="STRING" id="10029.G3I3I6"/>
<feature type="compositionally biased region" description="Polar residues" evidence="3">
    <location>
        <begin position="15"/>
        <end position="24"/>
    </location>
</feature>
<dbReference type="InterPro" id="IPR006652">
    <property type="entry name" value="Kelch_1"/>
</dbReference>